<keyword evidence="1" id="KW-0472">Membrane</keyword>
<comment type="caution">
    <text evidence="2">The sequence shown here is derived from an EMBL/GenBank/DDBJ whole genome shotgun (WGS) entry which is preliminary data.</text>
</comment>
<dbReference type="RefSeq" id="WP_094812225.1">
    <property type="nucleotide sequence ID" value="NZ_NEVU01000002.1"/>
</dbReference>
<feature type="transmembrane region" description="Helical" evidence="1">
    <location>
        <begin position="35"/>
        <end position="56"/>
    </location>
</feature>
<evidence type="ECO:0000256" key="1">
    <source>
        <dbReference type="SAM" id="Phobius"/>
    </source>
</evidence>
<gene>
    <name evidence="2" type="ORF">CAL22_08565</name>
</gene>
<dbReference type="EMBL" id="NEVU01000002">
    <property type="protein sequence ID" value="OZI74507.1"/>
    <property type="molecule type" value="Genomic_DNA"/>
</dbReference>
<name>A0A261VKY9_9BORD</name>
<sequence length="60" mass="6261">MTYVAVCSLLVILAIAALAVKTWQSAGTEIAAKMSAALAGSTYAFLLIIPLGFLLVSSWE</sequence>
<keyword evidence="1" id="KW-0812">Transmembrane</keyword>
<keyword evidence="3" id="KW-1185">Reference proteome</keyword>
<dbReference type="OrthoDB" id="8641264at2"/>
<organism evidence="2 3">
    <name type="scientific">Bordetella genomosp. 12</name>
    <dbReference type="NCBI Taxonomy" id="463035"/>
    <lineage>
        <taxon>Bacteria</taxon>
        <taxon>Pseudomonadati</taxon>
        <taxon>Pseudomonadota</taxon>
        <taxon>Betaproteobacteria</taxon>
        <taxon>Burkholderiales</taxon>
        <taxon>Alcaligenaceae</taxon>
        <taxon>Bordetella</taxon>
    </lineage>
</organism>
<accession>A0A261VKY9</accession>
<proteinExistence type="predicted"/>
<reference evidence="3" key="1">
    <citation type="submission" date="2017-05" db="EMBL/GenBank/DDBJ databases">
        <title>Complete and WGS of Bordetella genogroups.</title>
        <authorList>
            <person name="Spilker T."/>
            <person name="Lipuma J."/>
        </authorList>
    </citation>
    <scope>NUCLEOTIDE SEQUENCE [LARGE SCALE GENOMIC DNA]</scope>
    <source>
        <strain evidence="3">AU6712</strain>
    </source>
</reference>
<evidence type="ECO:0000313" key="3">
    <source>
        <dbReference type="Proteomes" id="UP000216429"/>
    </source>
</evidence>
<keyword evidence="1" id="KW-1133">Transmembrane helix</keyword>
<dbReference type="Proteomes" id="UP000216429">
    <property type="component" value="Unassembled WGS sequence"/>
</dbReference>
<evidence type="ECO:0000313" key="2">
    <source>
        <dbReference type="EMBL" id="OZI74507.1"/>
    </source>
</evidence>
<protein>
    <submittedName>
        <fullName evidence="2">Uncharacterized protein</fullName>
    </submittedName>
</protein>
<dbReference type="AlphaFoldDB" id="A0A261VKY9"/>